<feature type="region of interest" description="Disordered" evidence="1">
    <location>
        <begin position="584"/>
        <end position="614"/>
    </location>
</feature>
<feature type="region of interest" description="Disordered" evidence="1">
    <location>
        <begin position="162"/>
        <end position="183"/>
    </location>
</feature>
<evidence type="ECO:0000313" key="2">
    <source>
        <dbReference type="EMBL" id="KAG0284644.1"/>
    </source>
</evidence>
<feature type="compositionally biased region" description="Polar residues" evidence="1">
    <location>
        <begin position="248"/>
        <end position="258"/>
    </location>
</feature>
<evidence type="ECO:0000313" key="3">
    <source>
        <dbReference type="Proteomes" id="UP001194696"/>
    </source>
</evidence>
<feature type="region of interest" description="Disordered" evidence="1">
    <location>
        <begin position="1"/>
        <end position="26"/>
    </location>
</feature>
<feature type="region of interest" description="Disordered" evidence="1">
    <location>
        <begin position="238"/>
        <end position="272"/>
    </location>
</feature>
<feature type="region of interest" description="Disordered" evidence="1">
    <location>
        <begin position="403"/>
        <end position="449"/>
    </location>
</feature>
<accession>A0ABQ7JTQ4</accession>
<organism evidence="2 3">
    <name type="scientific">Linnemannia gamsii</name>
    <dbReference type="NCBI Taxonomy" id="64522"/>
    <lineage>
        <taxon>Eukaryota</taxon>
        <taxon>Fungi</taxon>
        <taxon>Fungi incertae sedis</taxon>
        <taxon>Mucoromycota</taxon>
        <taxon>Mortierellomycotina</taxon>
        <taxon>Mortierellomycetes</taxon>
        <taxon>Mortierellales</taxon>
        <taxon>Mortierellaceae</taxon>
        <taxon>Linnemannia</taxon>
    </lineage>
</organism>
<gene>
    <name evidence="2" type="ORF">BGZ96_010996</name>
</gene>
<reference evidence="2 3" key="1">
    <citation type="journal article" date="2020" name="Fungal Divers.">
        <title>Resolving the Mortierellaceae phylogeny through synthesis of multi-gene phylogenetics and phylogenomics.</title>
        <authorList>
            <person name="Vandepol N."/>
            <person name="Liber J."/>
            <person name="Desiro A."/>
            <person name="Na H."/>
            <person name="Kennedy M."/>
            <person name="Barry K."/>
            <person name="Grigoriev I.V."/>
            <person name="Miller A.N."/>
            <person name="O'Donnell K."/>
            <person name="Stajich J.E."/>
            <person name="Bonito G."/>
        </authorList>
    </citation>
    <scope>NUCLEOTIDE SEQUENCE [LARGE SCALE GENOMIC DNA]</scope>
    <source>
        <strain evidence="2 3">AD045</strain>
    </source>
</reference>
<feature type="compositionally biased region" description="Low complexity" evidence="1">
    <location>
        <begin position="259"/>
        <end position="271"/>
    </location>
</feature>
<feature type="compositionally biased region" description="Polar residues" evidence="1">
    <location>
        <begin position="600"/>
        <end position="614"/>
    </location>
</feature>
<name>A0ABQ7JTQ4_9FUNG</name>
<proteinExistence type="predicted"/>
<sequence length="956" mass="103306">MDRMTISTTKRHRHHSHTAANHRNDFEGVYHSERKRSHTSQSTSATPSINPLLISNAAAALSNLHHGTGGSSSYSGGESENGEGRQANYTIAELKYRHSRSSYSSTGSGYRNLHQLERQTLSRNSSLSSYRNSIQSKLGGLARQRTLTEPGYLSRMRSIISQRSSQQMLRDQLRRSNGSAPEPLTEALSVAEQAAKNLGDVSLLEPSVQALLKAAGTVLYSGHIWLYIPHDDGVSKKYDQDSLDTPPDSRQPSFATPMSRTSSTSSTPTGTQGMRAANICITKASGRYVKCFAVVNNQGQFQWTEVRKQDDGDGSSQNECPGELLVPYPRFGFHLTSTQSRSERGLITGSGSDEDVDSSSNITAFKPERTVQASMAHKLRLYFFCIRISTSSVGDITVEFMESPSAPSPSLSAPGSPPVRTKKSPLREKNRLSALPRARTASSPLPPQMTDSFNAKSHARSGSMVPSFGRFTHLNPPVWPSMSPLHERPLPPTPMPTPPLPEMLEVPKVVWTPASAQTPLDKSLLTRTPSLFVENRSRSSPPGSTFPTAASLSRHSSYSGLLKNVILAASTDITPEQVRPKYHSYSQAGTPDRVMMTPESAPSTVARSPSSASNVLSLADDLQKALQTRQEPSDSIEKRSSMDLLGSPLLSSSIQPIKPTLSEITSKKRASLQQQQEALNTALNVERSRLKLIGVLNTLEEGCEVEEVASTLQSKVIQKEQMEQEASRTAAAAMAQILLQCPFLEQNEAKDADGRTFMTLKGYTETEAGWKALQKTLENFLDGPIKDQRSALPPEDTLIPSYHAPRAPEIRLSEKAQNFLRAKDRVNAAAAAAAAAATPLAGVEEESTFVVSQTNRSLQQPDITAPSTALSGPAEAGIPVDPSTMKSMLAITALPSLTTSLARGGSFKQHAAPEGLLGYSLPRASGTGYRPGKSFGVLANSRTSDCTPVATEATLI</sequence>
<feature type="compositionally biased region" description="Low complexity" evidence="1">
    <location>
        <begin position="403"/>
        <end position="414"/>
    </location>
</feature>
<comment type="caution">
    <text evidence="2">The sequence shown here is derived from an EMBL/GenBank/DDBJ whole genome shotgun (WGS) entry which is preliminary data.</text>
</comment>
<feature type="region of interest" description="Disordered" evidence="1">
    <location>
        <begin position="532"/>
        <end position="551"/>
    </location>
</feature>
<keyword evidence="3" id="KW-1185">Reference proteome</keyword>
<evidence type="ECO:0008006" key="4">
    <source>
        <dbReference type="Google" id="ProtNLM"/>
    </source>
</evidence>
<feature type="region of interest" description="Disordered" evidence="1">
    <location>
        <begin position="855"/>
        <end position="874"/>
    </location>
</feature>
<dbReference type="EMBL" id="JAAAIM010000749">
    <property type="protein sequence ID" value="KAG0284644.1"/>
    <property type="molecule type" value="Genomic_DNA"/>
</dbReference>
<protein>
    <recommendedName>
        <fullName evidence="4">PH domain-containing protein</fullName>
    </recommendedName>
</protein>
<dbReference type="Proteomes" id="UP001194696">
    <property type="component" value="Unassembled WGS sequence"/>
</dbReference>
<feature type="compositionally biased region" description="Polar residues" evidence="1">
    <location>
        <begin position="855"/>
        <end position="870"/>
    </location>
</feature>
<feature type="compositionally biased region" description="Polar residues" evidence="1">
    <location>
        <begin position="538"/>
        <end position="551"/>
    </location>
</feature>
<evidence type="ECO:0000256" key="1">
    <source>
        <dbReference type="SAM" id="MobiDB-lite"/>
    </source>
</evidence>
<feature type="region of interest" description="Disordered" evidence="1">
    <location>
        <begin position="339"/>
        <end position="360"/>
    </location>
</feature>